<feature type="region of interest" description="Disordered" evidence="1">
    <location>
        <begin position="182"/>
        <end position="203"/>
    </location>
</feature>
<dbReference type="InParanoid" id="A0A7R8UVM1"/>
<dbReference type="AlphaFoldDB" id="A0A7R8UVM1"/>
<protein>
    <submittedName>
        <fullName evidence="3">Uncharacterized protein</fullName>
    </submittedName>
</protein>
<reference evidence="3 4" key="1">
    <citation type="submission" date="2020-11" db="EMBL/GenBank/DDBJ databases">
        <authorList>
            <person name="Wallbank WR R."/>
            <person name="Pardo Diaz C."/>
            <person name="Kozak K."/>
            <person name="Martin S."/>
            <person name="Jiggins C."/>
            <person name="Moest M."/>
            <person name="Warren A I."/>
            <person name="Generalovic N T."/>
            <person name="Byers J.R.P. K."/>
            <person name="Montejo-Kovacevich G."/>
            <person name="Yen C E."/>
        </authorList>
    </citation>
    <scope>NUCLEOTIDE SEQUENCE [LARGE SCALE GENOMIC DNA]</scope>
</reference>
<proteinExistence type="predicted"/>
<name>A0A7R8UVM1_HERIL</name>
<feature type="region of interest" description="Disordered" evidence="1">
    <location>
        <begin position="218"/>
        <end position="238"/>
    </location>
</feature>
<evidence type="ECO:0000256" key="2">
    <source>
        <dbReference type="SAM" id="SignalP"/>
    </source>
</evidence>
<feature type="chain" id="PRO_5031325778" evidence="2">
    <location>
        <begin position="19"/>
        <end position="703"/>
    </location>
</feature>
<accession>A0A7R8UVM1</accession>
<evidence type="ECO:0000313" key="4">
    <source>
        <dbReference type="Proteomes" id="UP000594454"/>
    </source>
</evidence>
<dbReference type="FunCoup" id="A0A7R8UVM1">
    <property type="interactions" value="8"/>
</dbReference>
<feature type="compositionally biased region" description="Low complexity" evidence="1">
    <location>
        <begin position="182"/>
        <end position="195"/>
    </location>
</feature>
<dbReference type="EMBL" id="LR899012">
    <property type="protein sequence ID" value="CAD7087807.1"/>
    <property type="molecule type" value="Genomic_DNA"/>
</dbReference>
<sequence>MRHQIIIGTLLVIAAAIAGETQLNSRGLELKSTSGFLNNADIAAHIHFSAGNQLLPSRPKLLDSYLAPVMQALAYHIELLQYEPLAGTTIEPPFQGAESLGPSTTKKPEILLTTQKPTSMPWWQKPTTTSSATIVIQKPGEISTSSTQKPSSSVWWKPTSVTTTTPSQPWWQVNGTSTATISTTSTPWWQTSTSTKGPPNASIPWWQSSTTHLSTSTSKTSATWWPTTPKPVRTTTPTTRKPWWQVTTTGKPPTSAIWWGLTNGKPSSSWVQVQSTSTKPPSSTLWWQTSSKPSFTKPTSSAPWQSTAEPIHFSSTQKPWWLQFSTTTATKKPWWGSRPGDIFPSTTSTKKPLTGWWSSTKTTQNWWNSSRPSTQWWQQSTTKRPSVQVSWQSTQKPWWQASSSVDKPWWYTTTTRKPITSIWWNSPSFVASNNKPVSKPTLYTTNGVGLVETTPFHFPGNFAPAQSHNALLNEYLTQSVDDTDNDAEGNEVYTITAAPPLTTRKESSTTRKDSNWPFDTPSLAADTNFLDWLLQGKSKVIPNDIEYDFSMLDPYPGNLIHDILKEKSELPALRDIDNVNEFLKVYDDSYGRYHPISGKKRIPPTKPYVEFLMLYDLLKREAKSLNLTIYEGYSEKMIEELSATSKRSAEIQLHILMTRMLEQKEVKRNDVTSRIKSIIKDLENPGSTTARALHVIPPIQFVP</sequence>
<feature type="region of interest" description="Disordered" evidence="1">
    <location>
        <begin position="139"/>
        <end position="159"/>
    </location>
</feature>
<keyword evidence="2" id="KW-0732">Signal</keyword>
<feature type="signal peptide" evidence="2">
    <location>
        <begin position="1"/>
        <end position="18"/>
    </location>
</feature>
<evidence type="ECO:0000256" key="1">
    <source>
        <dbReference type="SAM" id="MobiDB-lite"/>
    </source>
</evidence>
<dbReference type="Proteomes" id="UP000594454">
    <property type="component" value="Chromosome 4"/>
</dbReference>
<keyword evidence="4" id="KW-1185">Reference proteome</keyword>
<gene>
    <name evidence="3" type="ORF">HERILL_LOCUS10488</name>
</gene>
<feature type="compositionally biased region" description="Low complexity" evidence="1">
    <location>
        <begin position="143"/>
        <end position="159"/>
    </location>
</feature>
<organism evidence="3 4">
    <name type="scientific">Hermetia illucens</name>
    <name type="common">Black soldier fly</name>
    <dbReference type="NCBI Taxonomy" id="343691"/>
    <lineage>
        <taxon>Eukaryota</taxon>
        <taxon>Metazoa</taxon>
        <taxon>Ecdysozoa</taxon>
        <taxon>Arthropoda</taxon>
        <taxon>Hexapoda</taxon>
        <taxon>Insecta</taxon>
        <taxon>Pterygota</taxon>
        <taxon>Neoptera</taxon>
        <taxon>Endopterygota</taxon>
        <taxon>Diptera</taxon>
        <taxon>Brachycera</taxon>
        <taxon>Stratiomyomorpha</taxon>
        <taxon>Stratiomyidae</taxon>
        <taxon>Hermetiinae</taxon>
        <taxon>Hermetia</taxon>
    </lineage>
</organism>
<evidence type="ECO:0000313" key="3">
    <source>
        <dbReference type="EMBL" id="CAD7087807.1"/>
    </source>
</evidence>
<dbReference type="OrthoDB" id="8197773at2759"/>